<accession>W9SQP8</accession>
<dbReference type="AlphaFoldDB" id="W9SQP8"/>
<sequence>MMEAIPGDFIASQYQPYQNPSSNNTSAAATTTTLIPCLTDQWGDLPLRVNDSDDMIVYNSLHDAVSFGWSPSDLTPEISEIKPEPIYSFDLANPTTELAVPGVYTASSHALEIHNLQNTLFSFQSENRERGKNGDVTNRRGGTRGRHYRGVRQRPWGKFAAEIRDPAKNGARVWLGTYETAEEAALAYDRAAFGMRGSKALLNFPHRIGSGEPPPVRITAKRRECSDHASGGSFKKVKGSLAGNGDVESEQRSLDVFQVGPDSSFLLRGDELLVS</sequence>
<evidence type="ECO:0000256" key="7">
    <source>
        <dbReference type="SAM" id="MobiDB-lite"/>
    </source>
</evidence>
<evidence type="ECO:0000256" key="5">
    <source>
        <dbReference type="ARBA" id="ARBA00023242"/>
    </source>
</evidence>
<name>W9SQP8_9ROSA</name>
<proteinExistence type="inferred from homology"/>
<dbReference type="GO" id="GO:0003700">
    <property type="term" value="F:DNA-binding transcription factor activity"/>
    <property type="evidence" value="ECO:0007669"/>
    <property type="project" value="InterPro"/>
</dbReference>
<dbReference type="KEGG" id="mnt:21400088"/>
<reference evidence="10" key="1">
    <citation type="submission" date="2013-01" db="EMBL/GenBank/DDBJ databases">
        <title>Draft Genome Sequence of a Mulberry Tree, Morus notabilis C.K. Schneid.</title>
        <authorList>
            <person name="He N."/>
            <person name="Zhao S."/>
        </authorList>
    </citation>
    <scope>NUCLEOTIDE SEQUENCE</scope>
</reference>
<keyword evidence="2" id="KW-0805">Transcription regulation</keyword>
<dbReference type="Proteomes" id="UP000030645">
    <property type="component" value="Unassembled WGS sequence"/>
</dbReference>
<feature type="domain" description="AP2/ERF" evidence="8">
    <location>
        <begin position="147"/>
        <end position="205"/>
    </location>
</feature>
<keyword evidence="10" id="KW-1185">Reference proteome</keyword>
<dbReference type="GO" id="GO:0003677">
    <property type="term" value="F:DNA binding"/>
    <property type="evidence" value="ECO:0007669"/>
    <property type="project" value="UniProtKB-KW"/>
</dbReference>
<keyword evidence="4" id="KW-0804">Transcription</keyword>
<dbReference type="InterPro" id="IPR001471">
    <property type="entry name" value="AP2/ERF_dom"/>
</dbReference>
<evidence type="ECO:0000256" key="6">
    <source>
        <dbReference type="ARBA" id="ARBA00024343"/>
    </source>
</evidence>
<dbReference type="SMART" id="SM00380">
    <property type="entry name" value="AP2"/>
    <property type="match status" value="1"/>
</dbReference>
<dbReference type="eggNOG" id="ENOG502QRIC">
    <property type="taxonomic scope" value="Eukaryota"/>
</dbReference>
<dbReference type="InterPro" id="IPR044808">
    <property type="entry name" value="ERF_plant"/>
</dbReference>
<dbReference type="InterPro" id="IPR036955">
    <property type="entry name" value="AP2/ERF_dom_sf"/>
</dbReference>
<protein>
    <submittedName>
        <fullName evidence="9">Ethylene-responsive transcription factor 2</fullName>
    </submittedName>
</protein>
<dbReference type="PRINTS" id="PR00367">
    <property type="entry name" value="ETHRSPELEMNT"/>
</dbReference>
<evidence type="ECO:0000256" key="2">
    <source>
        <dbReference type="ARBA" id="ARBA00023015"/>
    </source>
</evidence>
<evidence type="ECO:0000313" key="10">
    <source>
        <dbReference type="Proteomes" id="UP000030645"/>
    </source>
</evidence>
<keyword evidence="5" id="KW-0539">Nucleus</keyword>
<dbReference type="EMBL" id="KE345934">
    <property type="protein sequence ID" value="EXC21056.1"/>
    <property type="molecule type" value="Genomic_DNA"/>
</dbReference>
<feature type="region of interest" description="Disordered" evidence="7">
    <location>
        <begin position="128"/>
        <end position="149"/>
    </location>
</feature>
<evidence type="ECO:0000256" key="1">
    <source>
        <dbReference type="ARBA" id="ARBA00004123"/>
    </source>
</evidence>
<keyword evidence="3" id="KW-0238">DNA-binding</keyword>
<dbReference type="Pfam" id="PF00847">
    <property type="entry name" value="AP2"/>
    <property type="match status" value="1"/>
</dbReference>
<dbReference type="SUPFAM" id="SSF54171">
    <property type="entry name" value="DNA-binding domain"/>
    <property type="match status" value="1"/>
</dbReference>
<evidence type="ECO:0000256" key="4">
    <source>
        <dbReference type="ARBA" id="ARBA00023163"/>
    </source>
</evidence>
<evidence type="ECO:0000313" key="9">
    <source>
        <dbReference type="EMBL" id="EXC21056.1"/>
    </source>
</evidence>
<evidence type="ECO:0000256" key="3">
    <source>
        <dbReference type="ARBA" id="ARBA00023125"/>
    </source>
</evidence>
<gene>
    <name evidence="9" type="ORF">L484_017066</name>
</gene>
<comment type="similarity">
    <text evidence="6">Belongs to the AP2/ERF transcription factor family. ERF subfamily.</text>
</comment>
<dbReference type="PANTHER" id="PTHR31190:SF476">
    <property type="entry name" value="ETHYLENE-RESPONSIVE TRANSCRIPTION FACTOR 1"/>
    <property type="match status" value="1"/>
</dbReference>
<evidence type="ECO:0000259" key="8">
    <source>
        <dbReference type="PROSITE" id="PS51032"/>
    </source>
</evidence>
<feature type="region of interest" description="Disordered" evidence="7">
    <location>
        <begin position="223"/>
        <end position="246"/>
    </location>
</feature>
<dbReference type="Gene3D" id="3.30.730.10">
    <property type="entry name" value="AP2/ERF domain"/>
    <property type="match status" value="1"/>
</dbReference>
<dbReference type="OrthoDB" id="1647183at2759"/>
<dbReference type="PROSITE" id="PS51032">
    <property type="entry name" value="AP2_ERF"/>
    <property type="match status" value="1"/>
</dbReference>
<dbReference type="PANTHER" id="PTHR31190">
    <property type="entry name" value="DNA-BINDING DOMAIN"/>
    <property type="match status" value="1"/>
</dbReference>
<comment type="subcellular location">
    <subcellularLocation>
        <location evidence="1">Nucleus</location>
    </subcellularLocation>
</comment>
<dbReference type="GO" id="GO:0009873">
    <property type="term" value="P:ethylene-activated signaling pathway"/>
    <property type="evidence" value="ECO:0007669"/>
    <property type="project" value="InterPro"/>
</dbReference>
<organism evidence="9 10">
    <name type="scientific">Morus notabilis</name>
    <dbReference type="NCBI Taxonomy" id="981085"/>
    <lineage>
        <taxon>Eukaryota</taxon>
        <taxon>Viridiplantae</taxon>
        <taxon>Streptophyta</taxon>
        <taxon>Embryophyta</taxon>
        <taxon>Tracheophyta</taxon>
        <taxon>Spermatophyta</taxon>
        <taxon>Magnoliopsida</taxon>
        <taxon>eudicotyledons</taxon>
        <taxon>Gunneridae</taxon>
        <taxon>Pentapetalae</taxon>
        <taxon>rosids</taxon>
        <taxon>fabids</taxon>
        <taxon>Rosales</taxon>
        <taxon>Moraceae</taxon>
        <taxon>Moreae</taxon>
        <taxon>Morus</taxon>
    </lineage>
</organism>
<dbReference type="GO" id="GO:0005634">
    <property type="term" value="C:nucleus"/>
    <property type="evidence" value="ECO:0007669"/>
    <property type="project" value="UniProtKB-SubCell"/>
</dbReference>
<dbReference type="CDD" id="cd00018">
    <property type="entry name" value="AP2"/>
    <property type="match status" value="1"/>
</dbReference>
<dbReference type="FunFam" id="3.30.730.10:FF:000001">
    <property type="entry name" value="Ethylene-responsive transcription factor 2"/>
    <property type="match status" value="1"/>
</dbReference>
<dbReference type="InterPro" id="IPR016177">
    <property type="entry name" value="DNA-bd_dom_sf"/>
</dbReference>
<dbReference type="STRING" id="981085.W9SQP8"/>